<keyword evidence="3" id="KW-0732">Signal</keyword>
<keyword evidence="2" id="KW-1133">Transmembrane helix</keyword>
<evidence type="ECO:0000313" key="6">
    <source>
        <dbReference type="EMBL" id="PGH28261.1"/>
    </source>
</evidence>
<evidence type="ECO:0000259" key="5">
    <source>
        <dbReference type="Pfam" id="PF23865"/>
    </source>
</evidence>
<feature type="chain" id="PRO_5013265021" description="GPI anchored protein" evidence="3">
    <location>
        <begin position="22"/>
        <end position="629"/>
    </location>
</feature>
<keyword evidence="2" id="KW-0472">Membrane</keyword>
<dbReference type="EMBL" id="PDNA01000001">
    <property type="protein sequence ID" value="PGH28261.1"/>
    <property type="molecule type" value="Genomic_DNA"/>
</dbReference>
<name>A0A2B7Z4G9_POLH7</name>
<evidence type="ECO:0000259" key="4">
    <source>
        <dbReference type="Pfam" id="PF22974"/>
    </source>
</evidence>
<feature type="compositionally biased region" description="Polar residues" evidence="1">
    <location>
        <begin position="213"/>
        <end position="226"/>
    </location>
</feature>
<proteinExistence type="predicted"/>
<gene>
    <name evidence="6" type="ORF">AJ80_00152</name>
</gene>
<evidence type="ECO:0008006" key="8">
    <source>
        <dbReference type="Google" id="ProtNLM"/>
    </source>
</evidence>
<feature type="signal peptide" evidence="3">
    <location>
        <begin position="1"/>
        <end position="21"/>
    </location>
</feature>
<evidence type="ECO:0000256" key="1">
    <source>
        <dbReference type="SAM" id="MobiDB-lite"/>
    </source>
</evidence>
<feature type="domain" description="DUF7223" evidence="5">
    <location>
        <begin position="271"/>
        <end position="481"/>
    </location>
</feature>
<dbReference type="InterPro" id="IPR054293">
    <property type="entry name" value="DUF7029"/>
</dbReference>
<organism evidence="6 7">
    <name type="scientific">Polytolypa hystricis (strain UAMH7299)</name>
    <dbReference type="NCBI Taxonomy" id="1447883"/>
    <lineage>
        <taxon>Eukaryota</taxon>
        <taxon>Fungi</taxon>
        <taxon>Dikarya</taxon>
        <taxon>Ascomycota</taxon>
        <taxon>Pezizomycotina</taxon>
        <taxon>Eurotiomycetes</taxon>
        <taxon>Eurotiomycetidae</taxon>
        <taxon>Onygenales</taxon>
        <taxon>Onygenales incertae sedis</taxon>
        <taxon>Polytolypa</taxon>
    </lineage>
</organism>
<reference evidence="6 7" key="1">
    <citation type="submission" date="2017-10" db="EMBL/GenBank/DDBJ databases">
        <title>Comparative genomics in systemic dimorphic fungi from Ajellomycetaceae.</title>
        <authorList>
            <person name="Munoz J.F."/>
            <person name="Mcewen J.G."/>
            <person name="Clay O.K."/>
            <person name="Cuomo C.A."/>
        </authorList>
    </citation>
    <scope>NUCLEOTIDE SEQUENCE [LARGE SCALE GENOMIC DNA]</scope>
    <source>
        <strain evidence="6 7">UAMH7299</strain>
    </source>
</reference>
<evidence type="ECO:0000313" key="7">
    <source>
        <dbReference type="Proteomes" id="UP000224634"/>
    </source>
</evidence>
<protein>
    <recommendedName>
        <fullName evidence="8">GPI anchored protein</fullName>
    </recommendedName>
</protein>
<evidence type="ECO:0000256" key="3">
    <source>
        <dbReference type="SAM" id="SignalP"/>
    </source>
</evidence>
<dbReference type="InterPro" id="IPR055647">
    <property type="entry name" value="DUF7223"/>
</dbReference>
<sequence length="629" mass="67461">MFLNLLFAWLLVALDFRTVFAHGLNALDLRDLKMPPARRFSPATLSSALGGRSIGSSILKREASFDFVESSHNAATAVARSIDDSVFSTSIRARSQRPILAVEDLEPHLERVSCSESAMELLFVSVERFEQACHELENVSSFVAVTSHFGCNKEDERAPHLISKVVIDPKKKTITLSKTGCSWNEAFSSTEVSWSRKPSHHVVRRQLADPEQSPASSTELIPSPTNRFPIAPSPATSLPAHSTDGLDMQIIDKVVMPPQNPIADLFIPQGVTLSCTNCTLQGDIDISKGSFEFEEVGGIDALAEIANNTIQFFQHGTIEVDVDGIFAHIELNTEFDLSQGGLNFTVPLPQIPLTPFAIPGIVAFGVVVAPEITMALTLDSKFDFSYGFNVSVPKGSGFSIDVNNLSNSTMRGFDKATLQALPFQASTPVTSLVFQVSFTPQILLGVSTATGSTVGGIGAFFNLPSLSVNMTQLDNVNYTCDPLPEKSEDEKKKADDDDNKGITLNDFVGNFTNIVPSVEFNVGAFAELEVGLANFQMLATEVTVASTVFNLPTACVSFNKEDKKFQEAEVVVASAVASATASSAPGDGSVKGKEREKSAATRVGGAGLELGLIPWIYGVLGLLALILGL</sequence>
<dbReference type="Proteomes" id="UP000224634">
    <property type="component" value="Unassembled WGS sequence"/>
</dbReference>
<feature type="domain" description="DUF7029" evidence="4">
    <location>
        <begin position="93"/>
        <end position="190"/>
    </location>
</feature>
<dbReference type="Pfam" id="PF23865">
    <property type="entry name" value="DUF7223"/>
    <property type="match status" value="1"/>
</dbReference>
<keyword evidence="7" id="KW-1185">Reference proteome</keyword>
<keyword evidence="2" id="KW-0812">Transmembrane</keyword>
<feature type="transmembrane region" description="Helical" evidence="2">
    <location>
        <begin position="603"/>
        <end position="627"/>
    </location>
</feature>
<evidence type="ECO:0000256" key="2">
    <source>
        <dbReference type="SAM" id="Phobius"/>
    </source>
</evidence>
<dbReference type="Pfam" id="PF22974">
    <property type="entry name" value="DUF7029"/>
    <property type="match status" value="1"/>
</dbReference>
<accession>A0A2B7Z4G9</accession>
<feature type="region of interest" description="Disordered" evidence="1">
    <location>
        <begin position="206"/>
        <end position="242"/>
    </location>
</feature>
<dbReference type="OrthoDB" id="5382170at2759"/>
<comment type="caution">
    <text evidence="6">The sequence shown here is derived from an EMBL/GenBank/DDBJ whole genome shotgun (WGS) entry which is preliminary data.</text>
</comment>
<dbReference type="AlphaFoldDB" id="A0A2B7Z4G9"/>